<protein>
    <submittedName>
        <fullName evidence="3">VanZ family protein</fullName>
    </submittedName>
</protein>
<evidence type="ECO:0000313" key="3">
    <source>
        <dbReference type="EMBL" id="QDZ16148.1"/>
    </source>
</evidence>
<feature type="transmembrane region" description="Helical" evidence="1">
    <location>
        <begin position="100"/>
        <end position="118"/>
    </location>
</feature>
<dbReference type="PANTHER" id="PTHR36834">
    <property type="entry name" value="MEMBRANE PROTEIN-RELATED"/>
    <property type="match status" value="1"/>
</dbReference>
<keyword evidence="4" id="KW-1185">Reference proteome</keyword>
<feature type="transmembrane region" description="Helical" evidence="1">
    <location>
        <begin position="125"/>
        <end position="152"/>
    </location>
</feature>
<evidence type="ECO:0000259" key="2">
    <source>
        <dbReference type="Pfam" id="PF04892"/>
    </source>
</evidence>
<accession>A0A5B8M5T5</accession>
<feature type="domain" description="VanZ-like" evidence="2">
    <location>
        <begin position="49"/>
        <end position="180"/>
    </location>
</feature>
<keyword evidence="1" id="KW-0812">Transmembrane</keyword>
<keyword evidence="1" id="KW-1133">Transmembrane helix</keyword>
<dbReference type="AlphaFoldDB" id="A0A5B8M5T5"/>
<evidence type="ECO:0000256" key="1">
    <source>
        <dbReference type="SAM" id="Phobius"/>
    </source>
</evidence>
<name>A0A5B8M5T5_9MICO</name>
<dbReference type="InterPro" id="IPR006976">
    <property type="entry name" value="VanZ-like"/>
</dbReference>
<feature type="transmembrane region" description="Helical" evidence="1">
    <location>
        <begin position="290"/>
        <end position="306"/>
    </location>
</feature>
<proteinExistence type="predicted"/>
<feature type="transmembrane region" description="Helical" evidence="1">
    <location>
        <begin position="6"/>
        <end position="30"/>
    </location>
</feature>
<dbReference type="Pfam" id="PF04892">
    <property type="entry name" value="VanZ"/>
    <property type="match status" value="1"/>
</dbReference>
<dbReference type="EMBL" id="CP042305">
    <property type="protein sequence ID" value="QDZ16148.1"/>
    <property type="molecule type" value="Genomic_DNA"/>
</dbReference>
<feature type="transmembrane region" description="Helical" evidence="1">
    <location>
        <begin position="206"/>
        <end position="227"/>
    </location>
</feature>
<dbReference type="InterPro" id="IPR053150">
    <property type="entry name" value="Teicoplanin_resist-assoc"/>
</dbReference>
<dbReference type="PANTHER" id="PTHR36834:SF1">
    <property type="entry name" value="INTEGRAL MEMBRANE PROTEIN"/>
    <property type="match status" value="1"/>
</dbReference>
<dbReference type="OrthoDB" id="4822551at2"/>
<feature type="transmembrane region" description="Helical" evidence="1">
    <location>
        <begin position="247"/>
        <end position="269"/>
    </location>
</feature>
<keyword evidence="1" id="KW-0472">Membrane</keyword>
<dbReference type="KEGG" id="huw:FPZ11_16515"/>
<feature type="transmembrane region" description="Helical" evidence="1">
    <location>
        <begin position="164"/>
        <end position="185"/>
    </location>
</feature>
<feature type="transmembrane region" description="Helical" evidence="1">
    <location>
        <begin position="42"/>
        <end position="61"/>
    </location>
</feature>
<dbReference type="Proteomes" id="UP000320216">
    <property type="component" value="Chromosome"/>
</dbReference>
<gene>
    <name evidence="3" type="ORF">FPZ11_16515</name>
</gene>
<sequence length="368" mass="38743">MGDQVWLALIAVSIGVVAAVLLFIPFVFISHRRRGRVTLGRALLWFAALVYFWAIWVYTLLPLPDPENMRCAGVNLDVFTAVRDLATAAGHPGSMLTNPVVLQLVLNVALFVPLGFFVRVLGGRGWLLATLLGLGVSLLIEFTQLTGVWGLYPCAYRVFDVDDLATNTLGALLGSLAALVVPARLRGMARSAEAGSPRAVTRGRRIVAVICDGLGAMLAQLVVAVLARMLLLTWGHAALEQWGDLAGILSTALIAAALLALVLVTGGTLGDIAVEIRYTGGRLTHRGARLLRYAGGIGGFVVLQMLPAPWSALTWLFGAASLILLFTTDHGRGLPGLVSGTRVVDARAAVAETASGSSAAASVPHDTL</sequence>
<reference evidence="3 4" key="1">
    <citation type="submission" date="2019-07" db="EMBL/GenBank/DDBJ databases">
        <title>Full genome sequence of Humibacter sp. WJ7-1.</title>
        <authorList>
            <person name="Im W.-T."/>
        </authorList>
    </citation>
    <scope>NUCLEOTIDE SEQUENCE [LARGE SCALE GENOMIC DNA]</scope>
    <source>
        <strain evidence="3 4">WJ7-1</strain>
    </source>
</reference>
<organism evidence="3 4">
    <name type="scientific">Humibacter ginsenosidimutans</name>
    <dbReference type="NCBI Taxonomy" id="2599293"/>
    <lineage>
        <taxon>Bacteria</taxon>
        <taxon>Bacillati</taxon>
        <taxon>Actinomycetota</taxon>
        <taxon>Actinomycetes</taxon>
        <taxon>Micrococcales</taxon>
        <taxon>Microbacteriaceae</taxon>
        <taxon>Humibacter</taxon>
    </lineage>
</organism>
<evidence type="ECO:0000313" key="4">
    <source>
        <dbReference type="Proteomes" id="UP000320216"/>
    </source>
</evidence>
<dbReference type="RefSeq" id="WP_146322152.1">
    <property type="nucleotide sequence ID" value="NZ_CP042305.1"/>
</dbReference>